<accession>A0A202E4C9</accession>
<protein>
    <recommendedName>
        <fullName evidence="1">Halobacterial output domain-containing protein</fullName>
    </recommendedName>
</protein>
<sequence length="84" mass="9565">MRGTTQRDRPPERPSIHVIERIAEADGVDPVDLDPPLHDVVDTDALDRLFDSSHQDSPPRRGSVSFRYREHDVTVHADSRVLLE</sequence>
<dbReference type="Proteomes" id="UP000196084">
    <property type="component" value="Unassembled WGS sequence"/>
</dbReference>
<reference evidence="2 3" key="1">
    <citation type="submission" date="2017-02" db="EMBL/GenBank/DDBJ databases">
        <title>Natronthermophilus aegyptiacus gen. nov.,sp. nov., an aerobic, extremely halophilic alkalithermophilic archaeon isolated from the athalassohaline Wadi An Natrun, Egypt.</title>
        <authorList>
            <person name="Zhao B."/>
        </authorList>
    </citation>
    <scope>NUCLEOTIDE SEQUENCE [LARGE SCALE GENOMIC DNA]</scope>
    <source>
        <strain evidence="2 3">CGMCC 1.3597</strain>
    </source>
</reference>
<comment type="caution">
    <text evidence="2">The sequence shown here is derived from an EMBL/GenBank/DDBJ whole genome shotgun (WGS) entry which is preliminary data.</text>
</comment>
<dbReference type="InterPro" id="IPR040624">
    <property type="entry name" value="HalOD1"/>
</dbReference>
<evidence type="ECO:0000259" key="1">
    <source>
        <dbReference type="Pfam" id="PF18545"/>
    </source>
</evidence>
<feature type="domain" description="Halobacterial output" evidence="1">
    <location>
        <begin position="12"/>
        <end position="81"/>
    </location>
</feature>
<keyword evidence="3" id="KW-1185">Reference proteome</keyword>
<dbReference type="RefSeq" id="WP_054861844.1">
    <property type="nucleotide sequence ID" value="NZ_MWPH01000004.1"/>
</dbReference>
<evidence type="ECO:0000313" key="2">
    <source>
        <dbReference type="EMBL" id="OVE83089.1"/>
    </source>
</evidence>
<proteinExistence type="predicted"/>
<dbReference type="Pfam" id="PF18545">
    <property type="entry name" value="HalOD1"/>
    <property type="match status" value="1"/>
</dbReference>
<evidence type="ECO:0000313" key="3">
    <source>
        <dbReference type="Proteomes" id="UP000196084"/>
    </source>
</evidence>
<dbReference type="AlphaFoldDB" id="A0A202E4C9"/>
<name>A0A202E4C9_9EURY</name>
<dbReference type="EMBL" id="MWPH01000004">
    <property type="protein sequence ID" value="OVE83089.1"/>
    <property type="molecule type" value="Genomic_DNA"/>
</dbReference>
<dbReference type="OrthoDB" id="181456at2157"/>
<gene>
    <name evidence="2" type="ORF">B2G88_16885</name>
</gene>
<organism evidence="2 3">
    <name type="scientific">Natronolimnobius baerhuensis</name>
    <dbReference type="NCBI Taxonomy" id="253108"/>
    <lineage>
        <taxon>Archaea</taxon>
        <taxon>Methanobacteriati</taxon>
        <taxon>Methanobacteriota</taxon>
        <taxon>Stenosarchaea group</taxon>
        <taxon>Halobacteria</taxon>
        <taxon>Halobacteriales</taxon>
        <taxon>Natrialbaceae</taxon>
        <taxon>Natronolimnobius</taxon>
    </lineage>
</organism>